<evidence type="ECO:0000313" key="5">
    <source>
        <dbReference type="EMBL" id="VAW41254.1"/>
    </source>
</evidence>
<comment type="subcellular location">
    <subcellularLocation>
        <location evidence="1">Cytoplasm</location>
    </subcellularLocation>
</comment>
<dbReference type="SUPFAM" id="SSF55729">
    <property type="entry name" value="Acyl-CoA N-acyltransferases (Nat)"/>
    <property type="match status" value="1"/>
</dbReference>
<sequence>MPVFQLNTDIMFPAPDLAEPNGLLAIGGDLSAPRLLEAYRLGIFPWYREGEPLLWWSPAPRLVLFPNEFHLPKRLARTIRQQIFTITADTSFAEIIKSCAQTRKQKGEETWITMEMQQAYSHLHELGFAHSIECRYEGKIVGGLYGVALGQVFFGESMFSRKSDSSKVALSALVSHALKTGIQLIDCQMTTKHLLGFGAREISREHLQKLLHRYVITTVPQKKWRLR</sequence>
<reference evidence="5" key="1">
    <citation type="submission" date="2018-06" db="EMBL/GenBank/DDBJ databases">
        <authorList>
            <person name="Zhirakovskaya E."/>
        </authorList>
    </citation>
    <scope>NUCLEOTIDE SEQUENCE</scope>
</reference>
<dbReference type="EC" id="2.3.2.6" evidence="5"/>
<dbReference type="PANTHER" id="PTHR30098">
    <property type="entry name" value="LEUCYL/PHENYLALANYL-TRNA--PROTEIN TRANSFERASE"/>
    <property type="match status" value="1"/>
</dbReference>
<organism evidence="5">
    <name type="scientific">hydrothermal vent metagenome</name>
    <dbReference type="NCBI Taxonomy" id="652676"/>
    <lineage>
        <taxon>unclassified sequences</taxon>
        <taxon>metagenomes</taxon>
        <taxon>ecological metagenomes</taxon>
    </lineage>
</organism>
<dbReference type="PANTHER" id="PTHR30098:SF2">
    <property type="entry name" value="LEUCYL_PHENYLALANYL-TRNA--PROTEIN TRANSFERASE"/>
    <property type="match status" value="1"/>
</dbReference>
<dbReference type="Gene3D" id="3.30.70.3550">
    <property type="entry name" value="Leucyl/phenylalanyl-tRNA-protein transferase, N-terminal domain"/>
    <property type="match status" value="1"/>
</dbReference>
<evidence type="ECO:0000256" key="3">
    <source>
        <dbReference type="ARBA" id="ARBA00022679"/>
    </source>
</evidence>
<evidence type="ECO:0000256" key="2">
    <source>
        <dbReference type="ARBA" id="ARBA00022490"/>
    </source>
</evidence>
<dbReference type="InterPro" id="IPR042221">
    <property type="entry name" value="Leu/Phe-tRNA_Trfase_N"/>
</dbReference>
<keyword evidence="4 5" id="KW-0012">Acyltransferase</keyword>
<dbReference type="Pfam" id="PF03588">
    <property type="entry name" value="Leu_Phe_trans"/>
    <property type="match status" value="1"/>
</dbReference>
<gene>
    <name evidence="5" type="ORF">MNBD_DELTA04-1174</name>
</gene>
<evidence type="ECO:0000256" key="4">
    <source>
        <dbReference type="ARBA" id="ARBA00023315"/>
    </source>
</evidence>
<evidence type="ECO:0000256" key="1">
    <source>
        <dbReference type="ARBA" id="ARBA00004496"/>
    </source>
</evidence>
<dbReference type="FunFam" id="3.40.630.70:FF:000001">
    <property type="entry name" value="Leucyl/phenylalanyl-tRNA--protein transferase"/>
    <property type="match status" value="1"/>
</dbReference>
<dbReference type="HAMAP" id="MF_00688">
    <property type="entry name" value="Leu_Phe_trans"/>
    <property type="match status" value="1"/>
</dbReference>
<dbReference type="GO" id="GO:0008914">
    <property type="term" value="F:leucyl-tRNA--protein transferase activity"/>
    <property type="evidence" value="ECO:0007669"/>
    <property type="project" value="UniProtKB-EC"/>
</dbReference>
<accession>A0A3B0WC80</accession>
<dbReference type="AlphaFoldDB" id="A0A3B0WC80"/>
<dbReference type="InterPro" id="IPR042203">
    <property type="entry name" value="Leu/Phe-tRNA_Trfase_C"/>
</dbReference>
<dbReference type="InterPro" id="IPR004616">
    <property type="entry name" value="Leu/Phe-tRNA_Trfase"/>
</dbReference>
<name>A0A3B0WC80_9ZZZZ</name>
<dbReference type="InterPro" id="IPR016181">
    <property type="entry name" value="Acyl_CoA_acyltransferase"/>
</dbReference>
<protein>
    <submittedName>
        <fullName evidence="5">Leucyl/phenylalanyl-tRNA--protein transferase</fullName>
        <ecNumber evidence="5">2.3.2.6</ecNumber>
    </submittedName>
</protein>
<keyword evidence="3 5" id="KW-0808">Transferase</keyword>
<dbReference type="FunFam" id="3.30.70.3550:FF:000001">
    <property type="entry name" value="Leucyl/phenylalanyl-tRNA--protein transferase"/>
    <property type="match status" value="1"/>
</dbReference>
<dbReference type="GO" id="GO:0005737">
    <property type="term" value="C:cytoplasm"/>
    <property type="evidence" value="ECO:0007669"/>
    <property type="project" value="UniProtKB-SubCell"/>
</dbReference>
<keyword evidence="2" id="KW-0963">Cytoplasm</keyword>
<proteinExistence type="inferred from homology"/>
<dbReference type="NCBIfam" id="TIGR00667">
    <property type="entry name" value="aat"/>
    <property type="match status" value="1"/>
</dbReference>
<dbReference type="GO" id="GO:0030163">
    <property type="term" value="P:protein catabolic process"/>
    <property type="evidence" value="ECO:0007669"/>
    <property type="project" value="InterPro"/>
</dbReference>
<dbReference type="Gene3D" id="3.40.630.70">
    <property type="entry name" value="Leucyl/phenylalanyl-tRNA-protein transferase, C-terminal domain"/>
    <property type="match status" value="1"/>
</dbReference>
<dbReference type="EMBL" id="UOEY01000119">
    <property type="protein sequence ID" value="VAW41254.1"/>
    <property type="molecule type" value="Genomic_DNA"/>
</dbReference>